<dbReference type="KEGG" id="vas:GT360_20985"/>
<dbReference type="AlphaFoldDB" id="A0A7Z2YFZ7"/>
<dbReference type="Proteomes" id="UP000464262">
    <property type="component" value="Chromosome 2"/>
</dbReference>
<evidence type="ECO:0000313" key="7">
    <source>
        <dbReference type="Proteomes" id="UP000464262"/>
    </source>
</evidence>
<name>A0A7Z2YFZ7_9VIBR</name>
<dbReference type="PANTHER" id="PTHR34501:SF2">
    <property type="entry name" value="OUTER MEMBRANE PORIN F-RELATED"/>
    <property type="match status" value="1"/>
</dbReference>
<feature type="chain" id="PRO_5031502161" evidence="4">
    <location>
        <begin position="22"/>
        <end position="304"/>
    </location>
</feature>
<gene>
    <name evidence="6" type="ORF">GT360_20985</name>
</gene>
<evidence type="ECO:0000256" key="1">
    <source>
        <dbReference type="ARBA" id="ARBA00004571"/>
    </source>
</evidence>
<evidence type="ECO:0000259" key="5">
    <source>
        <dbReference type="Pfam" id="PF13609"/>
    </source>
</evidence>
<dbReference type="CDD" id="cd00342">
    <property type="entry name" value="gram_neg_porins"/>
    <property type="match status" value="1"/>
</dbReference>
<dbReference type="Gene3D" id="2.40.160.10">
    <property type="entry name" value="Porin"/>
    <property type="match status" value="1"/>
</dbReference>
<keyword evidence="7" id="KW-1185">Reference proteome</keyword>
<accession>A0A7Z2YFZ7</accession>
<feature type="signal peptide" evidence="4">
    <location>
        <begin position="1"/>
        <end position="21"/>
    </location>
</feature>
<dbReference type="InterPro" id="IPR033900">
    <property type="entry name" value="Gram_neg_porin_domain"/>
</dbReference>
<sequence>MKTSAVASALLLALASTSTVAATVYSNDGTELSIGGRAEFRGDFTDAVEGSMEDNSRARLNVKGSSEITSGLTAFAFYEAEHKTGDKQFSNRYLYAGLDTEVGAFSAGRQDMAAVIVSDMTDITEFSGLQQYTDASSDKTNSVFAYRGSFDAVQVEATYSAAEGKDEDLYSIAGMYSAPFGLDVALSYSADAGDETQFLGGLGYTFENLYVAGTFSVGDVDNNTEFTAYELSAAYKLTSEFSVALNYGYAEEDEKGAGKTDTVDQFEVAGYYKFNSNFRTYVSYLAQQLKDEDDVVRLGVRYDF</sequence>
<dbReference type="PANTHER" id="PTHR34501">
    <property type="entry name" value="PROTEIN YDDL-RELATED"/>
    <property type="match status" value="1"/>
</dbReference>
<feature type="domain" description="Porin" evidence="5">
    <location>
        <begin position="11"/>
        <end position="286"/>
    </location>
</feature>
<dbReference type="InterPro" id="IPR023614">
    <property type="entry name" value="Porin_dom_sf"/>
</dbReference>
<dbReference type="RefSeq" id="WP_164650869.1">
    <property type="nucleotide sequence ID" value="NZ_CP047476.1"/>
</dbReference>
<protein>
    <submittedName>
        <fullName evidence="6">Porin</fullName>
    </submittedName>
</protein>
<dbReference type="Pfam" id="PF13609">
    <property type="entry name" value="Porin_4"/>
    <property type="match status" value="1"/>
</dbReference>
<dbReference type="InterPro" id="IPR050298">
    <property type="entry name" value="Gram-neg_bact_OMP"/>
</dbReference>
<comment type="subcellular location">
    <subcellularLocation>
        <location evidence="1">Cell outer membrane</location>
        <topology evidence="1">Multi-pass membrane protein</topology>
    </subcellularLocation>
</comment>
<keyword evidence="2 4" id="KW-0732">Signal</keyword>
<evidence type="ECO:0000256" key="4">
    <source>
        <dbReference type="SAM" id="SignalP"/>
    </source>
</evidence>
<dbReference type="GO" id="GO:0015288">
    <property type="term" value="F:porin activity"/>
    <property type="evidence" value="ECO:0007669"/>
    <property type="project" value="InterPro"/>
</dbReference>
<evidence type="ECO:0000256" key="3">
    <source>
        <dbReference type="ARBA" id="ARBA00023136"/>
    </source>
</evidence>
<dbReference type="EMBL" id="CP047476">
    <property type="protein sequence ID" value="QIA65973.1"/>
    <property type="molecule type" value="Genomic_DNA"/>
</dbReference>
<dbReference type="GO" id="GO:0009279">
    <property type="term" value="C:cell outer membrane"/>
    <property type="evidence" value="ECO:0007669"/>
    <property type="project" value="UniProtKB-SubCell"/>
</dbReference>
<proteinExistence type="predicted"/>
<organism evidence="6 7">
    <name type="scientific">Vibrio astriarenae</name>
    <dbReference type="NCBI Taxonomy" id="1481923"/>
    <lineage>
        <taxon>Bacteria</taxon>
        <taxon>Pseudomonadati</taxon>
        <taxon>Pseudomonadota</taxon>
        <taxon>Gammaproteobacteria</taxon>
        <taxon>Vibrionales</taxon>
        <taxon>Vibrionaceae</taxon>
        <taxon>Vibrio</taxon>
    </lineage>
</organism>
<evidence type="ECO:0000256" key="2">
    <source>
        <dbReference type="ARBA" id="ARBA00022729"/>
    </source>
</evidence>
<evidence type="ECO:0000313" key="6">
    <source>
        <dbReference type="EMBL" id="QIA65973.1"/>
    </source>
</evidence>
<dbReference type="SUPFAM" id="SSF56935">
    <property type="entry name" value="Porins"/>
    <property type="match status" value="1"/>
</dbReference>
<keyword evidence="3" id="KW-0472">Membrane</keyword>
<reference evidence="6 7" key="1">
    <citation type="submission" date="2020-01" db="EMBL/GenBank/DDBJ databases">
        <title>Whole genome and functional gene identification of agarase of Vibrio HN897.</title>
        <authorList>
            <person name="Liu Y."/>
            <person name="Zhao Z."/>
        </authorList>
    </citation>
    <scope>NUCLEOTIDE SEQUENCE [LARGE SCALE GENOMIC DNA]</scope>
    <source>
        <strain evidence="6 7">HN897</strain>
    </source>
</reference>